<evidence type="ECO:0000256" key="1">
    <source>
        <dbReference type="SAM" id="MobiDB-lite"/>
    </source>
</evidence>
<feature type="region of interest" description="Disordered" evidence="1">
    <location>
        <begin position="148"/>
        <end position="187"/>
    </location>
</feature>
<comment type="caution">
    <text evidence="2">The sequence shown here is derived from an EMBL/GenBank/DDBJ whole genome shotgun (WGS) entry which is preliminary data.</text>
</comment>
<reference evidence="2" key="1">
    <citation type="submission" date="2020-05" db="EMBL/GenBank/DDBJ databases">
        <title>WGS assembly of Panicum virgatum.</title>
        <authorList>
            <person name="Lovell J.T."/>
            <person name="Jenkins J."/>
            <person name="Shu S."/>
            <person name="Juenger T.E."/>
            <person name="Schmutz J."/>
        </authorList>
    </citation>
    <scope>NUCLEOTIDE SEQUENCE</scope>
    <source>
        <strain evidence="2">AP13</strain>
    </source>
</reference>
<gene>
    <name evidence="2" type="ORF">PVAP13_3KG493001</name>
</gene>
<sequence>MSCVGTHKHVRSCTMHELHGAAIRRLEGEHAIAEVVEQVLVLLHVVADDGRLVQRQRRARPRRGVEQHHAFRGRVHGPPVVLRRHYHVAAAAAEVQHQRRHHPTGVSPRDAQVQPFDPRPHEAGAQLAHQLRPQRLVCCVDEARERGTGVDHHAAGPHPRRDLPEAERRRGDGEPGAAHGHPDQGQVVERAEGVLLGVLGERHGCHRRVAAVQAGGRADEQVARVDGGVARVGREAVGELGVAELGDQRERAAAEPDDTGRAVQGARREPRRGDAPEREPHLLRPEREHLGAQEPRDVAGGVADDDGARPAAAAARAAPGLGAGDGAHGAVARHGLGGARAGGVVVGEVLAEAAGAAGGALRPDEVAASVDDGLGKLRRVADEVLGDVLRLRPADGRGHPAAHGRQAAAGALDGAAHALLAGAAVLGVDVGELEAEAGRGGGDGDPPQGGAEERETEQRLRHSYLK</sequence>
<evidence type="ECO:0000313" key="2">
    <source>
        <dbReference type="EMBL" id="KAG2630100.1"/>
    </source>
</evidence>
<feature type="compositionally biased region" description="Basic and acidic residues" evidence="1">
    <location>
        <begin position="451"/>
        <end position="460"/>
    </location>
</feature>
<protein>
    <submittedName>
        <fullName evidence="2">Uncharacterized protein</fullName>
    </submittedName>
</protein>
<feature type="region of interest" description="Disordered" evidence="1">
    <location>
        <begin position="435"/>
        <end position="466"/>
    </location>
</feature>
<name>A0A8T0V4D9_PANVG</name>
<proteinExistence type="predicted"/>
<accession>A0A8T0V4D9</accession>
<feature type="compositionally biased region" description="Basic and acidic residues" evidence="1">
    <location>
        <begin position="246"/>
        <end position="297"/>
    </location>
</feature>
<dbReference type="Proteomes" id="UP000823388">
    <property type="component" value="Chromosome 3K"/>
</dbReference>
<organism evidence="2 3">
    <name type="scientific">Panicum virgatum</name>
    <name type="common">Blackwell switchgrass</name>
    <dbReference type="NCBI Taxonomy" id="38727"/>
    <lineage>
        <taxon>Eukaryota</taxon>
        <taxon>Viridiplantae</taxon>
        <taxon>Streptophyta</taxon>
        <taxon>Embryophyta</taxon>
        <taxon>Tracheophyta</taxon>
        <taxon>Spermatophyta</taxon>
        <taxon>Magnoliopsida</taxon>
        <taxon>Liliopsida</taxon>
        <taxon>Poales</taxon>
        <taxon>Poaceae</taxon>
        <taxon>PACMAD clade</taxon>
        <taxon>Panicoideae</taxon>
        <taxon>Panicodae</taxon>
        <taxon>Paniceae</taxon>
        <taxon>Panicinae</taxon>
        <taxon>Panicum</taxon>
        <taxon>Panicum sect. Hiantes</taxon>
    </lineage>
</organism>
<dbReference type="EMBL" id="CM029041">
    <property type="protein sequence ID" value="KAG2630100.1"/>
    <property type="molecule type" value="Genomic_DNA"/>
</dbReference>
<evidence type="ECO:0000313" key="3">
    <source>
        <dbReference type="Proteomes" id="UP000823388"/>
    </source>
</evidence>
<dbReference type="AlphaFoldDB" id="A0A8T0V4D9"/>
<feature type="region of interest" description="Disordered" evidence="1">
    <location>
        <begin position="245"/>
        <end position="314"/>
    </location>
</feature>
<feature type="compositionally biased region" description="Basic and acidic residues" evidence="1">
    <location>
        <begin position="148"/>
        <end position="173"/>
    </location>
</feature>
<keyword evidence="3" id="KW-1185">Reference proteome</keyword>